<dbReference type="Pfam" id="PF01547">
    <property type="entry name" value="SBP_bac_1"/>
    <property type="match status" value="1"/>
</dbReference>
<dbReference type="PANTHER" id="PTHR43649">
    <property type="entry name" value="ARABINOSE-BINDING PROTEIN-RELATED"/>
    <property type="match status" value="1"/>
</dbReference>
<organism evidence="3">
    <name type="scientific">uncultured spirochete</name>
    <dbReference type="NCBI Taxonomy" id="156406"/>
    <lineage>
        <taxon>Bacteria</taxon>
        <taxon>Pseudomonadati</taxon>
        <taxon>Spirochaetota</taxon>
        <taxon>Spirochaetia</taxon>
        <taxon>Spirochaetales</taxon>
        <taxon>environmental samples</taxon>
    </lineage>
</organism>
<evidence type="ECO:0000313" key="3">
    <source>
        <dbReference type="EMBL" id="SLM14664.1"/>
    </source>
</evidence>
<reference evidence="3" key="1">
    <citation type="submission" date="2017-02" db="EMBL/GenBank/DDBJ databases">
        <authorList>
            <person name="Regsiter A."/>
            <person name="William W."/>
        </authorList>
    </citation>
    <scope>NUCLEOTIDE SEQUENCE</scope>
    <source>
        <strain evidence="3">Bib</strain>
    </source>
</reference>
<dbReference type="InterPro" id="IPR006059">
    <property type="entry name" value="SBP"/>
</dbReference>
<evidence type="ECO:0000256" key="2">
    <source>
        <dbReference type="ARBA" id="ARBA00008520"/>
    </source>
</evidence>
<sequence>MAKSRVTFIAVFLILIGLASPFFVMAQGTQKGEKIKIVSQMFYDPAQQQYIKEQILPKFTAETGIEVELQVVANASELYKVIQAQQQTGKWSTDILIAHDSTAVPIVQEYRAVQPYTKIPAGTYITQFDDNFVQGGKRYFVPLQADVYLTIANRKALPYLQKLGYDINNLTWEQLAEWVRLIKKETGLPKYVFPALAGKFATYEFNAVQLAYGDKYVPAFNTPASQAAFKLVASMKEGILPSSPTIDFPTASLATEEAWITVFHQAYANASFSQAPDKFIVAPVPIGGSGKRGTIIGGHGIGIIAGSTHKAAAEKFVEFFLRDDILYAVMKNTGPWIPSKAEITSKLKDDPSDQIMKMGLATLTGPTLIDRVRVAEYQDWGQVKRLYEEVIGDILAGKDINKQYLDAKQKELESLKVN</sequence>
<proteinExistence type="inferred from homology"/>
<dbReference type="InterPro" id="IPR050490">
    <property type="entry name" value="Bact_solute-bd_prot1"/>
</dbReference>
<comment type="similarity">
    <text evidence="2">Belongs to the bacterial solute-binding protein 1 family.</text>
</comment>
<protein>
    <submittedName>
        <fullName evidence="3">Putative Extracellular solute-binding protein family 1</fullName>
    </submittedName>
</protein>
<evidence type="ECO:0000256" key="1">
    <source>
        <dbReference type="ARBA" id="ARBA00004418"/>
    </source>
</evidence>
<name>A0A3P3XKD6_9SPIR</name>
<dbReference type="AlphaFoldDB" id="A0A3P3XKD6"/>
<comment type="subcellular location">
    <subcellularLocation>
        <location evidence="1">Periplasm</location>
    </subcellularLocation>
</comment>
<dbReference type="EMBL" id="FWDM01000029">
    <property type="protein sequence ID" value="SLM14664.1"/>
    <property type="molecule type" value="Genomic_DNA"/>
</dbReference>
<dbReference type="PANTHER" id="PTHR43649:SF12">
    <property type="entry name" value="DIACETYLCHITOBIOSE BINDING PROTEIN DASA"/>
    <property type="match status" value="1"/>
</dbReference>
<dbReference type="Gene3D" id="3.40.190.10">
    <property type="entry name" value="Periplasmic binding protein-like II"/>
    <property type="match status" value="1"/>
</dbReference>
<accession>A0A3P3XKD6</accession>
<gene>
    <name evidence="3" type="ORF">SPIROBIBN47_350021</name>
</gene>
<dbReference type="GO" id="GO:0042597">
    <property type="term" value="C:periplasmic space"/>
    <property type="evidence" value="ECO:0007669"/>
    <property type="project" value="UniProtKB-SubCell"/>
</dbReference>
<dbReference type="SUPFAM" id="SSF53850">
    <property type="entry name" value="Periplasmic binding protein-like II"/>
    <property type="match status" value="1"/>
</dbReference>